<dbReference type="PANTHER" id="PTHR47957:SF3">
    <property type="entry name" value="ATP-DEPENDENT HELICASE HRQ1"/>
    <property type="match status" value="1"/>
</dbReference>
<evidence type="ECO:0000256" key="2">
    <source>
        <dbReference type="ARBA" id="ARBA00022840"/>
    </source>
</evidence>
<organism evidence="6 7">
    <name type="scientific">Enhygromyxa salina</name>
    <dbReference type="NCBI Taxonomy" id="215803"/>
    <lineage>
        <taxon>Bacteria</taxon>
        <taxon>Pseudomonadati</taxon>
        <taxon>Myxococcota</taxon>
        <taxon>Polyangia</taxon>
        <taxon>Nannocystales</taxon>
        <taxon>Nannocystaceae</taxon>
        <taxon>Enhygromyxa</taxon>
    </lineage>
</organism>
<dbReference type="InterPro" id="IPR018973">
    <property type="entry name" value="MZB"/>
</dbReference>
<dbReference type="PROSITE" id="PS51192">
    <property type="entry name" value="HELICASE_ATP_BIND_1"/>
    <property type="match status" value="1"/>
</dbReference>
<feature type="compositionally biased region" description="Basic and acidic residues" evidence="3">
    <location>
        <begin position="1512"/>
        <end position="1521"/>
    </location>
</feature>
<dbReference type="RefSeq" id="WP_106090795.1">
    <property type="nucleotide sequence ID" value="NZ_PVNL01000074.1"/>
</dbReference>
<sequence>MTTHADFYSSLSTQLALRSSRAVISYLNPLSPGLRAFLTKHLERQAGADGSFLADPVFEATFGWKEHHAPMSSLGGSLLHHSLVDAMDRAESERFEKSFNPYVHQVEAWNKLKEEPAQSVVVSSGTGSGKTECFLVPILDSLARQRASGASLVGVQALFLYPLNALINSQRDRLRAWTNDFGGDIKFCLYNGQTPKVDPPAHEAKKVPQEVMGRPALRRSPPPILITNATMLEYMLVRQQDAPILEASKGKLRWIVLDEAHTYIGSQAAEVSLLLRRVLHAFQVEPEQVRFVATSATIGKFGDQESRDKLQAYLADIAGLPKDRVHVVEGSRETPNLPEELVSQSNELGDLSDLASASPGHRFRSLATVPAVRTLRDTLSKGPTQTGVLAEATFGDKDPDTIEKTLELLDVARMATLDKQPFLPLRAHYFQRTQPGLWSCIDPNCSERQPELDNWDFGRVFLEHRSKCDCGALALELVMCRRCGAEYLAAENQQDPKNPEPRLVPVGGSDENSDDESGDESGQEPGIDEETDPDPDSPPKPGERMLVWRQRDHKSDLPVEINVATGTWATPGTSHLMARWHTEQGTCPRCGEREFARGEMLRSMNLGAPFLLGVSTPTLLEHVPPQKDDPKSKPFDGRRIITFSDSRQGTARFSLRSQIEAERNFVRSHIYHLVQSRITSPALPNDAEKLAGLELALAQPGMPESVQAMLASQAEEIRARLSAPAVGTVTWPEAVQSLAGSNAVQHWIQPAWKSDGHDRKLYELSEFLLFREFARRPMRQNSVETLGLVAVDYRELDQIAAGGVPSVVAREGLSAHEWRSFIKLLLDLGVRGNTAVAAKREWLDWMGTHFALKFILGPHAEVGQRNKQMLWPYIREGGMGSRFVKLLARVLGLDTGVAEDRTRINELLEQAWTDARRVLQPFADGHQLSHKDSVVLTSISHAWICPTTRRILDTTFRETTPYIPRRQDADLQCRPVTMPRLPHPFPERGDATGRPIPPGTIPHWLETDPDIAIARTRGVWTEFSDRLATAARYYRVAEHSAQQSGSRLAQIEKQFKAGDVNVLSCSTTMEMGVDIGGLSAVAMNNAPPGPANFLQRAGRAGRRGETAAVSLTMCQAMPHGEAVFRHPMWPFTTPINVPRVSLESNRIVQRHINALALTSFLAEQGADGLSLRTEWFVEPPSKEGLSASDLFGKWLRDTPAREAETRFARGVAELLTRNSRLAGQPLDRLLEASAAMLDDIVAPWRAEIDRLVSDLDNAGGVPKKNDVASPAQLAIQRQLRRLRNEYLLGELANRGFLPGYGFPTGVVPFINSNIGDLKAEAARKARRKAGQDDDENSREDGQSRGRAWASRELPKAIREYAPGARIVIDGEVWTSGGVTLNWQTPPGDQPHPEIQSFRQAWRCKDCGASGTVSSWVDSCTGCGAAKPDRIPYLQPAGFAIPIVQDPDNDLRQRYLPVERPWISVGPEPWVPLARPDAGRMRTSAEGSIFHYNRGEHGRGYAICLVCGRAHAESGDADDSGRSRNPPLPNALKNHYKLRGGKEANGSSRCPANDSTHGIKRGQNLGVESRTDVFELQLCDLASGQVITSRTALSTIAVALRRATAAKLGIEDRELGWAIIASQAPSGMRGRSIVLYDTAAGGAGFVGAIPELLPELLRAARKHLDCERKCDQACHGCLLSYDTQHESKHLNRHVGEQALSTEFLDALELLAKDRLLGPDSKSEFQPLEEAIDRELRRSQARDLRIHLSGDVEQWDFPAWSARASLLRWAAAHAKVTLLVPPNAVTKLDAGNRSTLATLVEALGLEVREHDGRSPTELAVELGGVESVRWATLPADARGPGSQWGRTEVCVVDRSPSPLPALAGNPISLDAIRPPLPAPSAAGDYHGIAIEGQLRVSTEVFGRHFWNLVHTKVPNLRKRLASAPLETIEYSDRYLRTPLTMRLLLETLRILKAENPGAFTDATKVVVNTIPTDAGNNRGTPSEFSHDWRSDADRSSTLAAAAERLGLTIELRQVNRRQLPHHRGFTLTWEGGSWMMRLDEGFGFLTEGKRADRFPFGSDPKARANKLMSAKFVVDRRLPFPSQFYVQHLPD</sequence>
<dbReference type="InterPro" id="IPR027417">
    <property type="entry name" value="P-loop_NTPase"/>
</dbReference>
<evidence type="ECO:0000313" key="7">
    <source>
        <dbReference type="Proteomes" id="UP000238823"/>
    </source>
</evidence>
<dbReference type="Proteomes" id="UP000238823">
    <property type="component" value="Unassembled WGS sequence"/>
</dbReference>
<dbReference type="Gene3D" id="3.40.50.300">
    <property type="entry name" value="P-loop containing nucleotide triphosphate hydrolases"/>
    <property type="match status" value="2"/>
</dbReference>
<keyword evidence="6" id="KW-0347">Helicase</keyword>
<keyword evidence="2" id="KW-0067">ATP-binding</keyword>
<name>A0A2S9YN39_9BACT</name>
<reference evidence="6 7" key="1">
    <citation type="submission" date="2018-03" db="EMBL/GenBank/DDBJ databases">
        <title>Draft Genome Sequences of the Obligatory Marine Myxobacteria Enhygromyxa salina SWB007.</title>
        <authorList>
            <person name="Poehlein A."/>
            <person name="Moghaddam J.A."/>
            <person name="Harms H."/>
            <person name="Alanjari M."/>
            <person name="Koenig G.M."/>
            <person name="Daniel R."/>
            <person name="Schaeberle T.F."/>
        </authorList>
    </citation>
    <scope>NUCLEOTIDE SEQUENCE [LARGE SCALE GENOMIC DNA]</scope>
    <source>
        <strain evidence="6 7">SWB007</strain>
    </source>
</reference>
<dbReference type="EMBL" id="PVNL01000074">
    <property type="protein sequence ID" value="PRQ06508.1"/>
    <property type="molecule type" value="Genomic_DNA"/>
</dbReference>
<keyword evidence="1" id="KW-0547">Nucleotide-binding</keyword>
<dbReference type="Pfam" id="PF00270">
    <property type="entry name" value="DEAD"/>
    <property type="match status" value="1"/>
</dbReference>
<evidence type="ECO:0000256" key="1">
    <source>
        <dbReference type="ARBA" id="ARBA00022741"/>
    </source>
</evidence>
<dbReference type="OrthoDB" id="9815222at2"/>
<proteinExistence type="predicted"/>
<feature type="region of interest" description="Disordered" evidence="3">
    <location>
        <begin position="976"/>
        <end position="1003"/>
    </location>
</feature>
<dbReference type="GO" id="GO:0003676">
    <property type="term" value="F:nucleic acid binding"/>
    <property type="evidence" value="ECO:0007669"/>
    <property type="project" value="InterPro"/>
</dbReference>
<accession>A0A2S9YN39</accession>
<evidence type="ECO:0000259" key="4">
    <source>
        <dbReference type="PROSITE" id="PS51192"/>
    </source>
</evidence>
<dbReference type="Pfam" id="PF09369">
    <property type="entry name" value="MZB"/>
    <property type="match status" value="1"/>
</dbReference>
<dbReference type="InterPro" id="IPR011545">
    <property type="entry name" value="DEAD/DEAH_box_helicase_dom"/>
</dbReference>
<feature type="domain" description="Helicase ATP-binding" evidence="4">
    <location>
        <begin position="111"/>
        <end position="316"/>
    </location>
</feature>
<dbReference type="Pfam" id="PF00271">
    <property type="entry name" value="Helicase_C"/>
    <property type="match status" value="1"/>
</dbReference>
<dbReference type="GO" id="GO:0036297">
    <property type="term" value="P:interstrand cross-link repair"/>
    <property type="evidence" value="ECO:0007669"/>
    <property type="project" value="TreeGrafter"/>
</dbReference>
<evidence type="ECO:0000256" key="3">
    <source>
        <dbReference type="SAM" id="MobiDB-lite"/>
    </source>
</evidence>
<feature type="compositionally biased region" description="Acidic residues" evidence="3">
    <location>
        <begin position="511"/>
        <end position="535"/>
    </location>
</feature>
<keyword evidence="6" id="KW-0378">Hydrolase</keyword>
<comment type="caution">
    <text evidence="6">The sequence shown here is derived from an EMBL/GenBank/DDBJ whole genome shotgun (WGS) entry which is preliminary data.</text>
</comment>
<dbReference type="SMART" id="SM00487">
    <property type="entry name" value="DEXDc"/>
    <property type="match status" value="1"/>
</dbReference>
<dbReference type="InterPro" id="IPR001650">
    <property type="entry name" value="Helicase_C-like"/>
</dbReference>
<evidence type="ECO:0000259" key="5">
    <source>
        <dbReference type="PROSITE" id="PS51194"/>
    </source>
</evidence>
<feature type="region of interest" description="Disordered" evidence="3">
    <location>
        <begin position="1512"/>
        <end position="1561"/>
    </location>
</feature>
<feature type="domain" description="Helicase C-terminal" evidence="5">
    <location>
        <begin position="1000"/>
        <end position="1156"/>
    </location>
</feature>
<feature type="region of interest" description="Disordered" evidence="3">
    <location>
        <begin position="1322"/>
        <end position="1348"/>
    </location>
</feature>
<dbReference type="GO" id="GO:0043138">
    <property type="term" value="F:3'-5' DNA helicase activity"/>
    <property type="evidence" value="ECO:0007669"/>
    <property type="project" value="TreeGrafter"/>
</dbReference>
<feature type="compositionally biased region" description="Polar residues" evidence="3">
    <location>
        <begin position="1544"/>
        <end position="1555"/>
    </location>
</feature>
<protein>
    <submittedName>
        <fullName evidence="6">Putative ATP-dependent helicase Lhr</fullName>
    </submittedName>
</protein>
<dbReference type="GO" id="GO:0005524">
    <property type="term" value="F:ATP binding"/>
    <property type="evidence" value="ECO:0007669"/>
    <property type="project" value="UniProtKB-KW"/>
</dbReference>
<dbReference type="SUPFAM" id="SSF52540">
    <property type="entry name" value="P-loop containing nucleoside triphosphate hydrolases"/>
    <property type="match status" value="2"/>
</dbReference>
<evidence type="ECO:0000313" key="6">
    <source>
        <dbReference type="EMBL" id="PRQ06508.1"/>
    </source>
</evidence>
<dbReference type="PROSITE" id="PS51194">
    <property type="entry name" value="HELICASE_CTER"/>
    <property type="match status" value="1"/>
</dbReference>
<dbReference type="PANTHER" id="PTHR47957">
    <property type="entry name" value="ATP-DEPENDENT HELICASE HRQ1"/>
    <property type="match status" value="1"/>
</dbReference>
<dbReference type="GO" id="GO:0006289">
    <property type="term" value="P:nucleotide-excision repair"/>
    <property type="evidence" value="ECO:0007669"/>
    <property type="project" value="TreeGrafter"/>
</dbReference>
<dbReference type="SMART" id="SM00490">
    <property type="entry name" value="HELICc"/>
    <property type="match status" value="1"/>
</dbReference>
<gene>
    <name evidence="6" type="ORF">ENSA7_38270</name>
</gene>
<feature type="region of interest" description="Disordered" evidence="3">
    <location>
        <begin position="493"/>
        <end position="543"/>
    </location>
</feature>
<dbReference type="InterPro" id="IPR014001">
    <property type="entry name" value="Helicase_ATP-bd"/>
</dbReference>